<proteinExistence type="predicted"/>
<evidence type="ECO:0000313" key="5">
    <source>
        <dbReference type="EMBL" id="ROZ87593.1"/>
    </source>
</evidence>
<dbReference type="SMART" id="SM00342">
    <property type="entry name" value="HTH_ARAC"/>
    <property type="match status" value="1"/>
</dbReference>
<dbReference type="SUPFAM" id="SSF46689">
    <property type="entry name" value="Homeodomain-like"/>
    <property type="match status" value="2"/>
</dbReference>
<evidence type="ECO:0000313" key="6">
    <source>
        <dbReference type="Proteomes" id="UP000275199"/>
    </source>
</evidence>
<dbReference type="RefSeq" id="WP_123888501.1">
    <property type="nucleotide sequence ID" value="NZ_RKKU01000003.1"/>
</dbReference>
<dbReference type="PANTHER" id="PTHR43436:SF1">
    <property type="entry name" value="TRANSCRIPTIONAL REGULATORY PROTEIN"/>
    <property type="match status" value="1"/>
</dbReference>
<keyword evidence="6" id="KW-1185">Reference proteome</keyword>
<dbReference type="Pfam" id="PF06719">
    <property type="entry name" value="AraC_N"/>
    <property type="match status" value="1"/>
</dbReference>
<protein>
    <submittedName>
        <fullName evidence="5">AraC family transcriptional regulator</fullName>
    </submittedName>
</protein>
<organism evidence="5 6">
    <name type="scientific">Pseudomonas neustonica</name>
    <dbReference type="NCBI Taxonomy" id="2487346"/>
    <lineage>
        <taxon>Bacteria</taxon>
        <taxon>Pseudomonadati</taxon>
        <taxon>Pseudomonadota</taxon>
        <taxon>Gammaproteobacteria</taxon>
        <taxon>Pseudomonadales</taxon>
        <taxon>Pseudomonadaceae</taxon>
        <taxon>Pseudomonas</taxon>
    </lineage>
</organism>
<sequence>MANSLLQTAHQYTQTHSDREGIARTTVPGLVLIRSTRPTELEHAIVRPLLCLVLQGCKQVSMGNSDCSFGADETMLVTSNQPTVSRIISASPSKPYLSIALDLDPSIIAELNLASTQTPGSSALQHDASLELREAVRRLLQLLEQPHSLAVLQSALLREIHHWLLLGPQGAAVRNLGMPDSQVQRIARAVALLRENYKQRLTVERLAAAAGMGRSAFHQHFRAVTSLSPLQFQKQLRLIEARRLLLNTGQSISTVAFKVGYESISQFTREYRRMFNLPPRQDRQAAHIRAE</sequence>
<evidence type="ECO:0000256" key="2">
    <source>
        <dbReference type="ARBA" id="ARBA00023125"/>
    </source>
</evidence>
<keyword evidence="1" id="KW-0805">Transcription regulation</keyword>
<dbReference type="Pfam" id="PF12833">
    <property type="entry name" value="HTH_18"/>
    <property type="match status" value="1"/>
</dbReference>
<dbReference type="InterPro" id="IPR018062">
    <property type="entry name" value="HTH_AraC-typ_CS"/>
</dbReference>
<evidence type="ECO:0000256" key="3">
    <source>
        <dbReference type="ARBA" id="ARBA00023163"/>
    </source>
</evidence>
<dbReference type="EMBL" id="RKKU01000003">
    <property type="protein sequence ID" value="ROZ87593.1"/>
    <property type="molecule type" value="Genomic_DNA"/>
</dbReference>
<feature type="domain" description="HTH araC/xylS-type" evidence="4">
    <location>
        <begin position="187"/>
        <end position="285"/>
    </location>
</feature>
<dbReference type="PROSITE" id="PS00041">
    <property type="entry name" value="HTH_ARAC_FAMILY_1"/>
    <property type="match status" value="1"/>
</dbReference>
<dbReference type="InterPro" id="IPR009057">
    <property type="entry name" value="Homeodomain-like_sf"/>
</dbReference>
<accession>A0ABX9XLB0</accession>
<evidence type="ECO:0000256" key="1">
    <source>
        <dbReference type="ARBA" id="ARBA00023015"/>
    </source>
</evidence>
<comment type="caution">
    <text evidence="5">The sequence shown here is derived from an EMBL/GenBank/DDBJ whole genome shotgun (WGS) entry which is preliminary data.</text>
</comment>
<reference evidence="5 6" key="1">
    <citation type="submission" date="2018-11" db="EMBL/GenBank/DDBJ databases">
        <authorList>
            <person name="Jang G.I."/>
            <person name="Hwang C.Y."/>
        </authorList>
    </citation>
    <scope>NUCLEOTIDE SEQUENCE [LARGE SCALE GENOMIC DNA]</scope>
    <source>
        <strain evidence="5 6">SSM26</strain>
    </source>
</reference>
<keyword evidence="2" id="KW-0238">DNA-binding</keyword>
<dbReference type="Proteomes" id="UP000275199">
    <property type="component" value="Unassembled WGS sequence"/>
</dbReference>
<dbReference type="PANTHER" id="PTHR43436">
    <property type="entry name" value="ARAC-FAMILY TRANSCRIPTIONAL REGULATOR"/>
    <property type="match status" value="1"/>
</dbReference>
<dbReference type="InterPro" id="IPR009594">
    <property type="entry name" value="Tscrpt_reg_HTH_AraC_N"/>
</dbReference>
<keyword evidence="3" id="KW-0804">Transcription</keyword>
<name>A0ABX9XLB0_9PSED</name>
<evidence type="ECO:0000259" key="4">
    <source>
        <dbReference type="PROSITE" id="PS01124"/>
    </source>
</evidence>
<dbReference type="InterPro" id="IPR018060">
    <property type="entry name" value="HTH_AraC"/>
</dbReference>
<gene>
    <name evidence="5" type="ORF">EF096_04980</name>
</gene>
<dbReference type="PROSITE" id="PS01124">
    <property type="entry name" value="HTH_ARAC_FAMILY_2"/>
    <property type="match status" value="1"/>
</dbReference>
<dbReference type="Gene3D" id="1.10.10.60">
    <property type="entry name" value="Homeodomain-like"/>
    <property type="match status" value="2"/>
</dbReference>